<evidence type="ECO:0000259" key="3">
    <source>
        <dbReference type="Pfam" id="PF02230"/>
    </source>
</evidence>
<dbReference type="AlphaFoldDB" id="A0A5E4PK79"/>
<comment type="similarity">
    <text evidence="1">Belongs to the AB hydrolase superfamily. AB hydrolase 2 family.</text>
</comment>
<evidence type="ECO:0000313" key="4">
    <source>
        <dbReference type="EMBL" id="VVC76827.1"/>
    </source>
</evidence>
<dbReference type="SUPFAM" id="SSF53474">
    <property type="entry name" value="alpha/beta-Hydrolases"/>
    <property type="match status" value="1"/>
</dbReference>
<dbReference type="PANTHER" id="PTHR10655:SF17">
    <property type="entry name" value="LYSOPHOSPHOLIPASE-LIKE PROTEIN 1"/>
    <property type="match status" value="1"/>
</dbReference>
<dbReference type="Gene3D" id="3.40.50.1820">
    <property type="entry name" value="alpha/beta hydrolase"/>
    <property type="match status" value="1"/>
</dbReference>
<sequence>MPIKNENTLPCIEINPAGTATRSVIWLHGLGADGNDFVPLVPELNLPSNANMRFIFPHAPVIPVTLNNGFEMRAWYDIYGISLTAKIDHPGIKQSIVSIEQLIARETDRGIPVNAIYLAGFSQGAAIALMTGLSHAQPLAGIIALSGYLPSADGLHQRSGAPSLQTPIFLAHGTKDPIVPYALGELTRDMLLKAGYIVEWHSYPMQHSVCAQEVEDISLWLQKTINY</sequence>
<dbReference type="PANTHER" id="PTHR10655">
    <property type="entry name" value="LYSOPHOSPHOLIPASE-RELATED"/>
    <property type="match status" value="1"/>
</dbReference>
<dbReference type="GO" id="GO:0016787">
    <property type="term" value="F:hydrolase activity"/>
    <property type="evidence" value="ECO:0007669"/>
    <property type="project" value="UniProtKB-KW"/>
</dbReference>
<keyword evidence="5" id="KW-1185">Reference proteome</keyword>
<reference evidence="4 5" key="1">
    <citation type="submission" date="2019-08" db="EMBL/GenBank/DDBJ databases">
        <authorList>
            <person name="Guy L."/>
        </authorList>
    </citation>
    <scope>NUCLEOTIDE SEQUENCE [LARGE SCALE GENOMIC DNA]</scope>
    <source>
        <strain evidence="4 5">SGT-108</strain>
    </source>
</reference>
<dbReference type="Proteomes" id="UP000324194">
    <property type="component" value="Chromosome 1"/>
</dbReference>
<evidence type="ECO:0000256" key="2">
    <source>
        <dbReference type="ARBA" id="ARBA00022801"/>
    </source>
</evidence>
<name>A0A5E4PK79_9COXI</name>
<dbReference type="InterPro" id="IPR003140">
    <property type="entry name" value="PLipase/COase/thioEstase"/>
</dbReference>
<dbReference type="OrthoDB" id="9801763at2"/>
<proteinExistence type="inferred from homology"/>
<dbReference type="KEGG" id="asip:AQUSIP_21540"/>
<protein>
    <submittedName>
        <fullName evidence="4">Carboxylesterase 2</fullName>
    </submittedName>
</protein>
<organism evidence="4 5">
    <name type="scientific">Aquicella siphonis</name>
    <dbReference type="NCBI Taxonomy" id="254247"/>
    <lineage>
        <taxon>Bacteria</taxon>
        <taxon>Pseudomonadati</taxon>
        <taxon>Pseudomonadota</taxon>
        <taxon>Gammaproteobacteria</taxon>
        <taxon>Legionellales</taxon>
        <taxon>Coxiellaceae</taxon>
        <taxon>Aquicella</taxon>
    </lineage>
</organism>
<dbReference type="Pfam" id="PF02230">
    <property type="entry name" value="Abhydrolase_2"/>
    <property type="match status" value="1"/>
</dbReference>
<dbReference type="InterPro" id="IPR050565">
    <property type="entry name" value="LYPA1-2/EST-like"/>
</dbReference>
<dbReference type="EMBL" id="LR699119">
    <property type="protein sequence ID" value="VVC76827.1"/>
    <property type="molecule type" value="Genomic_DNA"/>
</dbReference>
<feature type="domain" description="Phospholipase/carboxylesterase/thioesterase" evidence="3">
    <location>
        <begin position="15"/>
        <end position="225"/>
    </location>
</feature>
<dbReference type="RefSeq" id="WP_148340116.1">
    <property type="nucleotide sequence ID" value="NZ_LR699119.1"/>
</dbReference>
<evidence type="ECO:0000256" key="1">
    <source>
        <dbReference type="ARBA" id="ARBA00006499"/>
    </source>
</evidence>
<evidence type="ECO:0000313" key="5">
    <source>
        <dbReference type="Proteomes" id="UP000324194"/>
    </source>
</evidence>
<dbReference type="InterPro" id="IPR029058">
    <property type="entry name" value="AB_hydrolase_fold"/>
</dbReference>
<accession>A0A5E4PK79</accession>
<gene>
    <name evidence="4" type="primary">estB_3</name>
    <name evidence="4" type="ORF">AQUSIP_21540</name>
</gene>
<keyword evidence="2" id="KW-0378">Hydrolase</keyword>